<evidence type="ECO:0000256" key="7">
    <source>
        <dbReference type="PIRSR" id="PIRSR006118-2"/>
    </source>
</evidence>
<dbReference type="PANTHER" id="PTHR21485:SF3">
    <property type="entry name" value="N-ACYLNEURAMINATE CYTIDYLYLTRANSFERASE"/>
    <property type="match status" value="1"/>
</dbReference>
<dbReference type="GO" id="GO:0008781">
    <property type="term" value="F:N-acylneuraminate cytidylyltransferase activity"/>
    <property type="evidence" value="ECO:0007669"/>
    <property type="project" value="TreeGrafter"/>
</dbReference>
<dbReference type="STRING" id="28131.BWX40_11615"/>
<dbReference type="Gene3D" id="3.40.50.1000">
    <property type="entry name" value="HAD superfamily/HAD-like"/>
    <property type="match status" value="1"/>
</dbReference>
<dbReference type="Pfam" id="PF08282">
    <property type="entry name" value="Hydrolase_3"/>
    <property type="match status" value="1"/>
</dbReference>
<keyword evidence="5 8" id="KW-0378">Hydrolase</keyword>
<dbReference type="Proteomes" id="UP000217431">
    <property type="component" value="Chromosome II"/>
</dbReference>
<evidence type="ECO:0000256" key="6">
    <source>
        <dbReference type="ARBA" id="ARBA00022842"/>
    </source>
</evidence>
<reference evidence="8 10" key="1">
    <citation type="journal article" date="2016" name="DNA Res.">
        <title>The complete genome sequencing of Prevotella intermedia strain OMA14 and a subsequent fine-scale, intra-species genomic comparison reveal an unusual amplification of conjugative and mobile transposons and identify a novel Prevotella-lineage-specific repeat.</title>
        <authorList>
            <person name="Naito M."/>
            <person name="Ogura Y."/>
            <person name="Itoh T."/>
            <person name="Shoji M."/>
            <person name="Okamoto M."/>
            <person name="Hayashi T."/>
            <person name="Nakayama K."/>
        </authorList>
    </citation>
    <scope>NUCLEOTIDE SEQUENCE [LARGE SCALE GENOMIC DNA]</scope>
    <source>
        <strain evidence="8 10">OMA14</strain>
    </source>
</reference>
<evidence type="ECO:0000313" key="11">
    <source>
        <dbReference type="Proteomes" id="UP000229102"/>
    </source>
</evidence>
<feature type="binding site" evidence="7">
    <location>
        <position position="15"/>
    </location>
    <ligand>
        <name>Mg(2+)</name>
        <dbReference type="ChEBI" id="CHEBI:18420"/>
    </ligand>
</feature>
<dbReference type="GO" id="GO:0046872">
    <property type="term" value="F:metal ion binding"/>
    <property type="evidence" value="ECO:0007669"/>
    <property type="project" value="UniProtKB-KW"/>
</dbReference>
<dbReference type="SFLD" id="SFLDG01136">
    <property type="entry name" value="C1.6:_Phosphoserine_Phosphatas"/>
    <property type="match status" value="1"/>
</dbReference>
<dbReference type="Proteomes" id="UP000229102">
    <property type="component" value="Unassembled WGS sequence"/>
</dbReference>
<evidence type="ECO:0000256" key="4">
    <source>
        <dbReference type="ARBA" id="ARBA00022723"/>
    </source>
</evidence>
<gene>
    <name evidence="9" type="ORF">CTM53_11895</name>
    <name evidence="8" type="ORF">PIOMA14_II_0733</name>
</gene>
<dbReference type="SFLD" id="SFLDS00003">
    <property type="entry name" value="Haloacid_Dehalogenase"/>
    <property type="match status" value="1"/>
</dbReference>
<keyword evidence="4 7" id="KW-0479">Metal-binding</keyword>
<keyword evidence="6 7" id="KW-0460">Magnesium</keyword>
<dbReference type="SUPFAM" id="SSF56784">
    <property type="entry name" value="HAD-like"/>
    <property type="match status" value="1"/>
</dbReference>
<evidence type="ECO:0000313" key="8">
    <source>
        <dbReference type="EMBL" id="BAU19237.1"/>
    </source>
</evidence>
<dbReference type="InterPro" id="IPR010023">
    <property type="entry name" value="KdsC_fam"/>
</dbReference>
<feature type="binding site" evidence="7">
    <location>
        <position position="108"/>
    </location>
    <ligand>
        <name>Mg(2+)</name>
        <dbReference type="ChEBI" id="CHEBI:18420"/>
    </ligand>
</feature>
<name>A0A0T7AQ26_PREIN</name>
<protein>
    <submittedName>
        <fullName evidence="9">3-deoxy-D-manno-octulosonate 8-phosphate phosphatase</fullName>
    </submittedName>
    <submittedName>
        <fullName evidence="8">Putative hydrolase</fullName>
    </submittedName>
</protein>
<comment type="cofactor">
    <cofactor evidence="1 7">
        <name>Mg(2+)</name>
        <dbReference type="ChEBI" id="CHEBI:18420"/>
    </cofactor>
</comment>
<dbReference type="AlphaFoldDB" id="A0A0T7AQ26"/>
<dbReference type="RefSeq" id="WP_096409316.1">
    <property type="nucleotide sequence ID" value="NZ_AP014598.1"/>
</dbReference>
<dbReference type="SFLD" id="SFLDG01138">
    <property type="entry name" value="C1.6.2:_Deoxy-d-mannose-octulo"/>
    <property type="match status" value="1"/>
</dbReference>
<dbReference type="EMBL" id="PENF01000002">
    <property type="protein sequence ID" value="PJI19241.1"/>
    <property type="molecule type" value="Genomic_DNA"/>
</dbReference>
<proteinExistence type="inferred from homology"/>
<evidence type="ECO:0000256" key="1">
    <source>
        <dbReference type="ARBA" id="ARBA00001946"/>
    </source>
</evidence>
<dbReference type="GO" id="GO:0016788">
    <property type="term" value="F:hydrolase activity, acting on ester bonds"/>
    <property type="evidence" value="ECO:0007669"/>
    <property type="project" value="InterPro"/>
</dbReference>
<evidence type="ECO:0000256" key="2">
    <source>
        <dbReference type="ARBA" id="ARBA00005893"/>
    </source>
</evidence>
<dbReference type="InterPro" id="IPR023214">
    <property type="entry name" value="HAD_sf"/>
</dbReference>
<organism evidence="8 10">
    <name type="scientific">Prevotella intermedia</name>
    <dbReference type="NCBI Taxonomy" id="28131"/>
    <lineage>
        <taxon>Bacteria</taxon>
        <taxon>Pseudomonadati</taxon>
        <taxon>Bacteroidota</taxon>
        <taxon>Bacteroidia</taxon>
        <taxon>Bacteroidales</taxon>
        <taxon>Prevotellaceae</taxon>
        <taxon>Prevotella</taxon>
    </lineage>
</organism>
<evidence type="ECO:0000256" key="5">
    <source>
        <dbReference type="ARBA" id="ARBA00022801"/>
    </source>
</evidence>
<reference evidence="9 11" key="2">
    <citation type="submission" date="2017-11" db="EMBL/GenBank/DDBJ databases">
        <title>Genome sequencing of Prevotella intermedia KCOM 2698.</title>
        <authorList>
            <person name="Kook J.-K."/>
            <person name="Park S.-N."/>
            <person name="Lim Y.K."/>
        </authorList>
    </citation>
    <scope>NUCLEOTIDE SEQUENCE [LARGE SCALE GENOMIC DNA]</scope>
    <source>
        <strain evidence="9 11">KCOM 2698</strain>
    </source>
</reference>
<comment type="similarity">
    <text evidence="2">Belongs to the KdsC family.</text>
</comment>
<feature type="binding site" evidence="7">
    <location>
        <position position="17"/>
    </location>
    <ligand>
        <name>substrate</name>
    </ligand>
</feature>
<dbReference type="InterPro" id="IPR050793">
    <property type="entry name" value="CMP-NeuNAc_synthase"/>
</dbReference>
<dbReference type="InterPro" id="IPR036412">
    <property type="entry name" value="HAD-like_sf"/>
</dbReference>
<comment type="subunit">
    <text evidence="3">Homotetramer.</text>
</comment>
<dbReference type="EMBL" id="AP014598">
    <property type="protein sequence ID" value="BAU19237.1"/>
    <property type="molecule type" value="Genomic_DNA"/>
</dbReference>
<evidence type="ECO:0000313" key="10">
    <source>
        <dbReference type="Proteomes" id="UP000217431"/>
    </source>
</evidence>
<dbReference type="PIRSF" id="PIRSF006118">
    <property type="entry name" value="KDO8-P_Ptase"/>
    <property type="match status" value="1"/>
</dbReference>
<evidence type="ECO:0000256" key="3">
    <source>
        <dbReference type="ARBA" id="ARBA00011881"/>
    </source>
</evidence>
<accession>A0A0T7AQ26</accession>
<evidence type="ECO:0000313" key="9">
    <source>
        <dbReference type="EMBL" id="PJI19241.1"/>
    </source>
</evidence>
<dbReference type="PANTHER" id="PTHR21485">
    <property type="entry name" value="HAD SUPERFAMILY MEMBERS CMAS AND KDSC"/>
    <property type="match status" value="1"/>
</dbReference>
<dbReference type="NCBIfam" id="TIGR01670">
    <property type="entry name" value="KdsC-phosphatas"/>
    <property type="match status" value="1"/>
</dbReference>
<sequence>MINYELKKIKAIVFDVDGVLSLNTVAMDSEGVPVRTMNIKDGYAIQLAVKLELKIALMTGGRNEEIRKRYAYLGVQDVFLNCKVKLNTWDAYLKENNLQTDEVIYVGDDIPDYEIMQRAGCPCCPKDACADIKAISTYISDCNGGMGVARDIIEQVLRAQGKWLTSAKAFGW</sequence>